<evidence type="ECO:0000313" key="2">
    <source>
        <dbReference type="Proteomes" id="UP000061546"/>
    </source>
</evidence>
<dbReference type="KEGG" id="lhi:JP39_10945"/>
<organism evidence="1 2">
    <name type="scientific">Companilactobacillus heilongjiangensis</name>
    <dbReference type="NCBI Taxonomy" id="1074467"/>
    <lineage>
        <taxon>Bacteria</taxon>
        <taxon>Bacillati</taxon>
        <taxon>Bacillota</taxon>
        <taxon>Bacilli</taxon>
        <taxon>Lactobacillales</taxon>
        <taxon>Lactobacillaceae</taxon>
        <taxon>Companilactobacillus</taxon>
    </lineage>
</organism>
<dbReference type="OrthoDB" id="2296853at2"/>
<reference evidence="1 2" key="1">
    <citation type="submission" date="2015-08" db="EMBL/GenBank/DDBJ databases">
        <title>Genomic sequence of Lactobacillus heilongjiangensis DSM 28069, isolated from Chinese traditional pickle.</title>
        <authorList>
            <person name="Jiang X."/>
            <person name="Zheng B."/>
            <person name="Cheng H."/>
        </authorList>
    </citation>
    <scope>NUCLEOTIDE SEQUENCE [LARGE SCALE GENOMIC DNA]</scope>
    <source>
        <strain evidence="1 2">DSM 28069</strain>
    </source>
</reference>
<proteinExistence type="predicted"/>
<sequence>MTLDIRFTKIIAELTEDLEIQTGLVLTGSQKRELNMKQHVILKETEIKPYLADIKEYLRNTEPSERVWECYNVLSNNTYIIAIHLVSPFFRLDTADLNG</sequence>
<accession>A0A0K2LF67</accession>
<protein>
    <submittedName>
        <fullName evidence="1">Uncharacterized protein</fullName>
    </submittedName>
</protein>
<keyword evidence="2" id="KW-1185">Reference proteome</keyword>
<gene>
    <name evidence="1" type="ORF">JP39_10945</name>
</gene>
<dbReference type="Proteomes" id="UP000061546">
    <property type="component" value="Chromosome"/>
</dbReference>
<evidence type="ECO:0000313" key="1">
    <source>
        <dbReference type="EMBL" id="ALB29828.1"/>
    </source>
</evidence>
<name>A0A0K2LF67_9LACO</name>
<dbReference type="EMBL" id="CP012559">
    <property type="protein sequence ID" value="ALB29828.1"/>
    <property type="molecule type" value="Genomic_DNA"/>
</dbReference>
<dbReference type="RefSeq" id="WP_041500174.1">
    <property type="nucleotide sequence ID" value="NZ_BJDV01000003.1"/>
</dbReference>
<dbReference type="AlphaFoldDB" id="A0A0K2LF67"/>